<feature type="region of interest" description="Disordered" evidence="3">
    <location>
        <begin position="291"/>
        <end position="324"/>
    </location>
</feature>
<keyword evidence="5" id="KW-1185">Reference proteome</keyword>
<evidence type="ECO:0000259" key="4">
    <source>
        <dbReference type="PROSITE" id="PS50994"/>
    </source>
</evidence>
<dbReference type="GO" id="GO:0046872">
    <property type="term" value="F:metal ion binding"/>
    <property type="evidence" value="ECO:0007669"/>
    <property type="project" value="UniProtKB-KW"/>
</dbReference>
<evidence type="ECO:0000313" key="6">
    <source>
        <dbReference type="WBParaSite" id="TMUE_1000004593.1"/>
    </source>
</evidence>
<evidence type="ECO:0000313" key="5">
    <source>
        <dbReference type="Proteomes" id="UP000046395"/>
    </source>
</evidence>
<dbReference type="Pfam" id="PF00665">
    <property type="entry name" value="rve"/>
    <property type="match status" value="1"/>
</dbReference>
<organism evidence="5 6">
    <name type="scientific">Trichuris muris</name>
    <name type="common">Mouse whipworm</name>
    <dbReference type="NCBI Taxonomy" id="70415"/>
    <lineage>
        <taxon>Eukaryota</taxon>
        <taxon>Metazoa</taxon>
        <taxon>Ecdysozoa</taxon>
        <taxon>Nematoda</taxon>
        <taxon>Enoplea</taxon>
        <taxon>Dorylaimia</taxon>
        <taxon>Trichinellida</taxon>
        <taxon>Trichuridae</taxon>
        <taxon>Trichuris</taxon>
    </lineage>
</organism>
<feature type="domain" description="Integrase catalytic" evidence="4">
    <location>
        <begin position="12"/>
        <end position="177"/>
    </location>
</feature>
<dbReference type="InterPro" id="IPR043502">
    <property type="entry name" value="DNA/RNA_pol_sf"/>
</dbReference>
<dbReference type="GO" id="GO:0016787">
    <property type="term" value="F:hydrolase activity"/>
    <property type="evidence" value="ECO:0007669"/>
    <property type="project" value="UniProtKB-KW"/>
</dbReference>
<evidence type="ECO:0000256" key="3">
    <source>
        <dbReference type="SAM" id="MobiDB-lite"/>
    </source>
</evidence>
<dbReference type="InterPro" id="IPR012337">
    <property type="entry name" value="RNaseH-like_sf"/>
</dbReference>
<proteinExistence type="predicted"/>
<dbReference type="STRING" id="70415.A0A5S6QBM2"/>
<dbReference type="GO" id="GO:0042575">
    <property type="term" value="C:DNA polymerase complex"/>
    <property type="evidence" value="ECO:0007669"/>
    <property type="project" value="UniProtKB-ARBA"/>
</dbReference>
<dbReference type="WBParaSite" id="TMUE_1000004593.1">
    <property type="protein sequence ID" value="TMUE_1000004593.1"/>
    <property type="gene ID" value="WBGene00299023"/>
</dbReference>
<dbReference type="CDD" id="cd09272">
    <property type="entry name" value="RNase_HI_RT_Ty1"/>
    <property type="match status" value="1"/>
</dbReference>
<dbReference type="PANTHER" id="PTHR42648">
    <property type="entry name" value="TRANSPOSASE, PUTATIVE-RELATED"/>
    <property type="match status" value="1"/>
</dbReference>
<dbReference type="InterPro" id="IPR057670">
    <property type="entry name" value="SH3_retrovirus"/>
</dbReference>
<keyword evidence="1" id="KW-0479">Metal-binding</keyword>
<dbReference type="GO" id="GO:0003676">
    <property type="term" value="F:nucleic acid binding"/>
    <property type="evidence" value="ECO:0007669"/>
    <property type="project" value="InterPro"/>
</dbReference>
<dbReference type="SUPFAM" id="SSF53098">
    <property type="entry name" value="Ribonuclease H-like"/>
    <property type="match status" value="1"/>
</dbReference>
<sequence>MAQFPFPKSDSRATKPIEMVHSDLCGPMPTATPSGHRYMLTFIDDYSRFTFIRLLKTKDETVSVVKEYVAMMNTRFGRNPATFRTDNGREYVNQELQEFFRQKGIEHQFSAPYTPQQNGIAERKNRTLVEMAKSMLVDAKLPERFWGEAICTAAYLQNRLPNRSAEKTPFELWTGKRPNLSHIRIFGSKAYSFVPQQKRRKWDDRAMQGILVGYDNATKGYRLLDPVTNRIWISRSVRIIEKDEQYVDFAVQETYMPEGAKELELKKQIDKSIEPSSRGAEVNVENIFESPKQELPSQEEVEVSSNESLLSPAPRRSQRINKGMPPQKLSYKVHTVEACEPSSWEEVTSLPPCERDKWIAAAKEEMASLKNRDVWELVKLPAGRKVISSKWVFKIKRKADGAIDTYKARLVARGFSQRYGEDYDETFAPVVKHETIRMLLSIAAMRSLHVRHFDVKCAYLNGEIHEELYMEQPPGFVQSGNENLVLRLKRSIYGLKQSARAWNKKATEVLTSLGFDRANADLCLYTRRESTGGTTYVLLYVDDLLVAGETEEITRNIGAKLNKHFVTKDLGKVSSYLGMQIERQEDGAFLLHQHSKIEQLLKKVGMSEAKPMGTPIETGYLSTVNEFSVPLPNNVQYRQVIGSLLYIATVSRPDIALAVGLLCRRTESPTEYDWKCVKHVLRYLAGTKYMQLYLSATSEPILQGYVDADWAGDKADRKSTSGFMFHLGGNTISWSTKKQTSVALSSTEAEYVAMAEACKELLWLRQLLEDFGIPQKSATTIFEDNQGCIRLIDSEKLNDRTKHISVRYHLLKDLRERHIIEVKYCPSHQMMADALTKPVSVA</sequence>
<dbReference type="AlphaFoldDB" id="A0A5S6QBM2"/>
<dbReference type="PANTHER" id="PTHR42648:SF28">
    <property type="entry name" value="TRANSPOSON-ENCODED PROTEIN WITH RIBONUCLEASE H-LIKE AND RETROVIRUS ZINC FINGER-LIKE DOMAINS"/>
    <property type="match status" value="1"/>
</dbReference>
<dbReference type="InterPro" id="IPR039537">
    <property type="entry name" value="Retrotran_Ty1/copia-like"/>
</dbReference>
<dbReference type="PROSITE" id="PS50994">
    <property type="entry name" value="INTEGRASE"/>
    <property type="match status" value="1"/>
</dbReference>
<dbReference type="GO" id="GO:0015074">
    <property type="term" value="P:DNA integration"/>
    <property type="evidence" value="ECO:0007669"/>
    <property type="project" value="InterPro"/>
</dbReference>
<evidence type="ECO:0000256" key="2">
    <source>
        <dbReference type="ARBA" id="ARBA00022801"/>
    </source>
</evidence>
<dbReference type="InterPro" id="IPR013103">
    <property type="entry name" value="RVT_2"/>
</dbReference>
<dbReference type="Proteomes" id="UP000046395">
    <property type="component" value="Unassembled WGS sequence"/>
</dbReference>
<dbReference type="Gene3D" id="3.30.420.10">
    <property type="entry name" value="Ribonuclease H-like superfamily/Ribonuclease H"/>
    <property type="match status" value="2"/>
</dbReference>
<name>A0A5S6QBM2_TRIMR</name>
<reference evidence="6" key="1">
    <citation type="submission" date="2019-12" db="UniProtKB">
        <authorList>
            <consortium name="WormBaseParasite"/>
        </authorList>
    </citation>
    <scope>IDENTIFICATION</scope>
</reference>
<dbReference type="SUPFAM" id="SSF56672">
    <property type="entry name" value="DNA/RNA polymerases"/>
    <property type="match status" value="1"/>
</dbReference>
<dbReference type="InterPro" id="IPR001584">
    <property type="entry name" value="Integrase_cat-core"/>
</dbReference>
<keyword evidence="2" id="KW-0378">Hydrolase</keyword>
<dbReference type="Pfam" id="PF25597">
    <property type="entry name" value="SH3_retrovirus"/>
    <property type="match status" value="1"/>
</dbReference>
<dbReference type="Pfam" id="PF07727">
    <property type="entry name" value="RVT_2"/>
    <property type="match status" value="1"/>
</dbReference>
<dbReference type="InterPro" id="IPR036397">
    <property type="entry name" value="RNaseH_sf"/>
</dbReference>
<accession>A0A5S6QBM2</accession>
<evidence type="ECO:0000256" key="1">
    <source>
        <dbReference type="ARBA" id="ARBA00022723"/>
    </source>
</evidence>
<protein>
    <submittedName>
        <fullName evidence="6">Integrase catalytic domain-containing protein</fullName>
    </submittedName>
</protein>